<evidence type="ECO:0008006" key="4">
    <source>
        <dbReference type="Google" id="ProtNLM"/>
    </source>
</evidence>
<dbReference type="AlphaFoldDB" id="A0A1G8FQD6"/>
<evidence type="ECO:0000313" key="3">
    <source>
        <dbReference type="Proteomes" id="UP000198822"/>
    </source>
</evidence>
<name>A0A1G8FQD6_9MICO</name>
<accession>A0A1G8FQD6</accession>
<dbReference type="Pfam" id="PF14155">
    <property type="entry name" value="DUF4307"/>
    <property type="match status" value="1"/>
</dbReference>
<sequence length="130" mass="14400">MTDLAARYGRTPERRRRDRIIGISVAAGIVVVMLAWVIWGGLADPRGTIDTQDTGSTRIDAHSIQIDFTVTVEPGTPVRCAVNAFDRHHSTVGWVELDVDPSEQWTTPQSVVVRTADEAIGGLVYRCWLR</sequence>
<dbReference type="RefSeq" id="WP_092505587.1">
    <property type="nucleotide sequence ID" value="NZ_LT629695.1"/>
</dbReference>
<evidence type="ECO:0000256" key="1">
    <source>
        <dbReference type="SAM" id="Phobius"/>
    </source>
</evidence>
<dbReference type="EMBL" id="LT629695">
    <property type="protein sequence ID" value="SDH84341.1"/>
    <property type="molecule type" value="Genomic_DNA"/>
</dbReference>
<reference evidence="3" key="1">
    <citation type="submission" date="2016-10" db="EMBL/GenBank/DDBJ databases">
        <authorList>
            <person name="Varghese N."/>
            <person name="Submissions S."/>
        </authorList>
    </citation>
    <scope>NUCLEOTIDE SEQUENCE [LARGE SCALE GENOMIC DNA]</scope>
    <source>
        <strain evidence="3">DSM 22002</strain>
    </source>
</reference>
<gene>
    <name evidence="2" type="ORF">SAMN04489720_2573</name>
</gene>
<protein>
    <recommendedName>
        <fullName evidence="4">DUF4307 domain-containing protein</fullName>
    </recommendedName>
</protein>
<keyword evidence="1" id="KW-0472">Membrane</keyword>
<dbReference type="Proteomes" id="UP000198822">
    <property type="component" value="Chromosome I"/>
</dbReference>
<keyword evidence="1" id="KW-1133">Transmembrane helix</keyword>
<proteinExistence type="predicted"/>
<evidence type="ECO:0000313" key="2">
    <source>
        <dbReference type="EMBL" id="SDH84341.1"/>
    </source>
</evidence>
<keyword evidence="3" id="KW-1185">Reference proteome</keyword>
<dbReference type="STRING" id="399736.SAMN04489720_2573"/>
<dbReference type="OrthoDB" id="4793644at2"/>
<dbReference type="InterPro" id="IPR025443">
    <property type="entry name" value="DUF4307"/>
</dbReference>
<organism evidence="2 3">
    <name type="scientific">Agrococcus jejuensis</name>
    <dbReference type="NCBI Taxonomy" id="399736"/>
    <lineage>
        <taxon>Bacteria</taxon>
        <taxon>Bacillati</taxon>
        <taxon>Actinomycetota</taxon>
        <taxon>Actinomycetes</taxon>
        <taxon>Micrococcales</taxon>
        <taxon>Microbacteriaceae</taxon>
        <taxon>Agrococcus</taxon>
    </lineage>
</organism>
<feature type="transmembrane region" description="Helical" evidence="1">
    <location>
        <begin position="20"/>
        <end position="42"/>
    </location>
</feature>
<keyword evidence="1" id="KW-0812">Transmembrane</keyword>